<proteinExistence type="predicted"/>
<evidence type="ECO:0000313" key="1">
    <source>
        <dbReference type="EMBL" id="RCN26194.1"/>
    </source>
</evidence>
<keyword evidence="2" id="KW-1185">Reference proteome</keyword>
<sequence length="162" mass="18510">MLPTKDPIIILNKEKTGNYNPNMENKTLSLICSYIQCHPVGLQCSTTVRPKGHCCDICGGMMKFASNKFTVDSIAAAIQETVKENNLMDLLQYSIDRIDNEGVVPHYQITVFPTKKYDDTVFQIFIIELDYKLSNNKGNSMEYFSVKYEWSRLDHSYSQGNC</sequence>
<dbReference type="Pfam" id="PF14828">
    <property type="entry name" value="Amnionless"/>
    <property type="match status" value="1"/>
</dbReference>
<dbReference type="AlphaFoldDB" id="A0A368F250"/>
<reference evidence="1 2" key="1">
    <citation type="submission" date="2014-10" db="EMBL/GenBank/DDBJ databases">
        <title>Draft genome of the hookworm Ancylostoma caninum.</title>
        <authorList>
            <person name="Mitreva M."/>
        </authorList>
    </citation>
    <scope>NUCLEOTIDE SEQUENCE [LARGE SCALE GENOMIC DNA]</scope>
    <source>
        <strain evidence="1 2">Baltimore</strain>
    </source>
</reference>
<name>A0A368F250_ANCCA</name>
<protein>
    <submittedName>
        <fullName evidence="1">Uncharacterized protein</fullName>
    </submittedName>
</protein>
<dbReference type="EMBL" id="JOJR01009188">
    <property type="protein sequence ID" value="RCN26194.1"/>
    <property type="molecule type" value="Genomic_DNA"/>
</dbReference>
<dbReference type="OrthoDB" id="5872647at2759"/>
<organism evidence="1 2">
    <name type="scientific">Ancylostoma caninum</name>
    <name type="common">Dog hookworm</name>
    <dbReference type="NCBI Taxonomy" id="29170"/>
    <lineage>
        <taxon>Eukaryota</taxon>
        <taxon>Metazoa</taxon>
        <taxon>Ecdysozoa</taxon>
        <taxon>Nematoda</taxon>
        <taxon>Chromadorea</taxon>
        <taxon>Rhabditida</taxon>
        <taxon>Rhabditina</taxon>
        <taxon>Rhabditomorpha</taxon>
        <taxon>Strongyloidea</taxon>
        <taxon>Ancylostomatidae</taxon>
        <taxon>Ancylostomatinae</taxon>
        <taxon>Ancylostoma</taxon>
    </lineage>
</organism>
<evidence type="ECO:0000313" key="2">
    <source>
        <dbReference type="Proteomes" id="UP000252519"/>
    </source>
</evidence>
<accession>A0A368F250</accession>
<gene>
    <name evidence="1" type="ORF">ANCCAN_28086</name>
</gene>
<dbReference type="InterPro" id="IPR026112">
    <property type="entry name" value="AMN"/>
</dbReference>
<comment type="caution">
    <text evidence="1">The sequence shown here is derived from an EMBL/GenBank/DDBJ whole genome shotgun (WGS) entry which is preliminary data.</text>
</comment>
<dbReference type="Proteomes" id="UP000252519">
    <property type="component" value="Unassembled WGS sequence"/>
</dbReference>